<gene>
    <name evidence="2" type="ORF">GH807_02705</name>
</gene>
<protein>
    <submittedName>
        <fullName evidence="2">Uncharacterized protein</fullName>
    </submittedName>
</protein>
<organism evidence="2 3">
    <name type="scientific">Acetobacterium tundrae</name>
    <dbReference type="NCBI Taxonomy" id="132932"/>
    <lineage>
        <taxon>Bacteria</taxon>
        <taxon>Bacillati</taxon>
        <taxon>Bacillota</taxon>
        <taxon>Clostridia</taxon>
        <taxon>Eubacteriales</taxon>
        <taxon>Eubacteriaceae</taxon>
        <taxon>Acetobacterium</taxon>
    </lineage>
</organism>
<accession>A0ABR6WHK4</accession>
<comment type="caution">
    <text evidence="2">The sequence shown here is derived from an EMBL/GenBank/DDBJ whole genome shotgun (WGS) entry which is preliminary data.</text>
</comment>
<evidence type="ECO:0000256" key="1">
    <source>
        <dbReference type="SAM" id="Phobius"/>
    </source>
</evidence>
<keyword evidence="1" id="KW-1133">Transmembrane helix</keyword>
<evidence type="ECO:0000313" key="3">
    <source>
        <dbReference type="Proteomes" id="UP000653358"/>
    </source>
</evidence>
<evidence type="ECO:0000313" key="2">
    <source>
        <dbReference type="EMBL" id="MBC3795962.1"/>
    </source>
</evidence>
<reference evidence="2 3" key="1">
    <citation type="journal article" date="2020" name="mSystems">
        <title>Defining Genomic and Predicted Metabolic Features of the Acetobacterium Genus.</title>
        <authorList>
            <person name="Ross D.E."/>
            <person name="Marshall C.W."/>
            <person name="Gulliver D."/>
            <person name="May H.D."/>
            <person name="Norman R.S."/>
        </authorList>
    </citation>
    <scope>NUCLEOTIDE SEQUENCE [LARGE SCALE GENOMIC DNA]</scope>
    <source>
        <strain evidence="2 3">DSM 9173</strain>
    </source>
</reference>
<keyword evidence="1" id="KW-0812">Transmembrane</keyword>
<feature type="transmembrane region" description="Helical" evidence="1">
    <location>
        <begin position="7"/>
        <end position="32"/>
    </location>
</feature>
<keyword evidence="3" id="KW-1185">Reference proteome</keyword>
<dbReference type="Proteomes" id="UP000653358">
    <property type="component" value="Unassembled WGS sequence"/>
</dbReference>
<sequence length="79" mass="9108">MIIIESNIYVAIGLFGTCGLMLLGLFSTYPAIKAYEKGRNFLKWYIFSVLLFPVALIASFVIKRKRKHLKQSKHKTSKR</sequence>
<feature type="transmembrane region" description="Helical" evidence="1">
    <location>
        <begin position="44"/>
        <end position="62"/>
    </location>
</feature>
<dbReference type="RefSeq" id="WP_148602620.1">
    <property type="nucleotide sequence ID" value="NZ_RXYB01000003.1"/>
</dbReference>
<name>A0ABR6WHK4_9FIRM</name>
<proteinExistence type="predicted"/>
<dbReference type="EMBL" id="WJBB01000002">
    <property type="protein sequence ID" value="MBC3795962.1"/>
    <property type="molecule type" value="Genomic_DNA"/>
</dbReference>
<keyword evidence="1" id="KW-0472">Membrane</keyword>